<accession>W2P1F8</accession>
<dbReference type="AlphaFoldDB" id="W2P1F8"/>
<gene>
    <name evidence="1" type="ORF">L914_02805</name>
</gene>
<name>W2P1F8_PHYNI</name>
<sequence length="39" mass="4792">MKKQKSVRLLQRSWAKSRRNSLKKIRRLPMRKIQIVLCI</sequence>
<reference evidence="1" key="1">
    <citation type="submission" date="2013-11" db="EMBL/GenBank/DDBJ databases">
        <title>The Genome Sequence of Phytophthora parasitica IAC_01/95.</title>
        <authorList>
            <consortium name="The Broad Institute Genomics Platform"/>
            <person name="Russ C."/>
            <person name="Tyler B."/>
            <person name="Panabieres F."/>
            <person name="Shan W."/>
            <person name="Tripathy S."/>
            <person name="Grunwald N."/>
            <person name="Machado M."/>
            <person name="Johnson C.S."/>
            <person name="Arredondo F."/>
            <person name="Hong C."/>
            <person name="Coffey M."/>
            <person name="Young S.K."/>
            <person name="Zeng Q."/>
            <person name="Gargeya S."/>
            <person name="Fitzgerald M."/>
            <person name="Abouelleil A."/>
            <person name="Alvarado L."/>
            <person name="Chapman S.B."/>
            <person name="Gainer-Dewar J."/>
            <person name="Goldberg J."/>
            <person name="Griggs A."/>
            <person name="Gujja S."/>
            <person name="Hansen M."/>
            <person name="Howarth C."/>
            <person name="Imamovic A."/>
            <person name="Ireland A."/>
            <person name="Larimer J."/>
            <person name="McCowan C."/>
            <person name="Murphy C."/>
            <person name="Pearson M."/>
            <person name="Poon T.W."/>
            <person name="Priest M."/>
            <person name="Roberts A."/>
            <person name="Saif S."/>
            <person name="Shea T."/>
            <person name="Sykes S."/>
            <person name="Wortman J."/>
            <person name="Nusbaum C."/>
            <person name="Birren B."/>
        </authorList>
    </citation>
    <scope>NUCLEOTIDE SEQUENCE [LARGE SCALE GENOMIC DNA]</scope>
    <source>
        <strain evidence="1">IAC_01/95</strain>
    </source>
</reference>
<proteinExistence type="predicted"/>
<protein>
    <submittedName>
        <fullName evidence="1">Uncharacterized protein</fullName>
    </submittedName>
</protein>
<dbReference type="EMBL" id="KI691224">
    <property type="protein sequence ID" value="ETM53744.1"/>
    <property type="molecule type" value="Genomic_DNA"/>
</dbReference>
<dbReference type="Proteomes" id="UP000054532">
    <property type="component" value="Unassembled WGS sequence"/>
</dbReference>
<evidence type="ECO:0000313" key="1">
    <source>
        <dbReference type="EMBL" id="ETM53744.1"/>
    </source>
</evidence>
<organism evidence="1">
    <name type="scientific">Phytophthora nicotianae</name>
    <name type="common">Potato buckeye rot agent</name>
    <name type="synonym">Phytophthora parasitica</name>
    <dbReference type="NCBI Taxonomy" id="4792"/>
    <lineage>
        <taxon>Eukaryota</taxon>
        <taxon>Sar</taxon>
        <taxon>Stramenopiles</taxon>
        <taxon>Oomycota</taxon>
        <taxon>Peronosporomycetes</taxon>
        <taxon>Peronosporales</taxon>
        <taxon>Peronosporaceae</taxon>
        <taxon>Phytophthora</taxon>
    </lineage>
</organism>